<keyword evidence="5 7" id="KW-1133">Transmembrane helix</keyword>
<dbReference type="InterPro" id="IPR051258">
    <property type="entry name" value="Diverse_Substrate_Transporter"/>
</dbReference>
<feature type="transmembrane region" description="Helical" evidence="7">
    <location>
        <begin position="153"/>
        <end position="172"/>
    </location>
</feature>
<feature type="transmembrane region" description="Helical" evidence="7">
    <location>
        <begin position="271"/>
        <end position="290"/>
    </location>
</feature>
<dbReference type="Pfam" id="PF00892">
    <property type="entry name" value="EamA"/>
    <property type="match status" value="2"/>
</dbReference>
<dbReference type="Proteomes" id="UP000324781">
    <property type="component" value="Unassembled WGS sequence"/>
</dbReference>
<dbReference type="EMBL" id="FQZP01000008">
    <property type="protein sequence ID" value="SHI73668.1"/>
    <property type="molecule type" value="Genomic_DNA"/>
</dbReference>
<dbReference type="AlphaFoldDB" id="A0A1M6DL17"/>
<comment type="similarity">
    <text evidence="2">Belongs to the EamA transporter family.</text>
</comment>
<evidence type="ECO:0000313" key="9">
    <source>
        <dbReference type="EMBL" id="SHI73668.1"/>
    </source>
</evidence>
<gene>
    <name evidence="9" type="ORF">SAMN05444373_100810</name>
</gene>
<feature type="transmembrane region" description="Helical" evidence="7">
    <location>
        <begin position="91"/>
        <end position="112"/>
    </location>
</feature>
<evidence type="ECO:0000256" key="3">
    <source>
        <dbReference type="ARBA" id="ARBA00022475"/>
    </source>
</evidence>
<keyword evidence="3" id="KW-1003">Cell membrane</keyword>
<evidence type="ECO:0000259" key="8">
    <source>
        <dbReference type="Pfam" id="PF00892"/>
    </source>
</evidence>
<dbReference type="GO" id="GO:0005886">
    <property type="term" value="C:plasma membrane"/>
    <property type="evidence" value="ECO:0007669"/>
    <property type="project" value="UniProtKB-SubCell"/>
</dbReference>
<evidence type="ECO:0000256" key="1">
    <source>
        <dbReference type="ARBA" id="ARBA00004651"/>
    </source>
</evidence>
<comment type="subcellular location">
    <subcellularLocation>
        <location evidence="1">Cell membrane</location>
        <topology evidence="1">Multi-pass membrane protein</topology>
    </subcellularLocation>
</comment>
<evidence type="ECO:0000256" key="2">
    <source>
        <dbReference type="ARBA" id="ARBA00007362"/>
    </source>
</evidence>
<protein>
    <submittedName>
        <fullName evidence="9">Permease of the drug/metabolite transporter (DMT) superfamily</fullName>
    </submittedName>
</protein>
<keyword evidence="4 7" id="KW-0812">Transmembrane</keyword>
<name>A0A1M6DL17_9FIRM</name>
<reference evidence="9 10" key="1">
    <citation type="submission" date="2016-11" db="EMBL/GenBank/DDBJ databases">
        <authorList>
            <person name="Varghese N."/>
            <person name="Submissions S."/>
        </authorList>
    </citation>
    <scope>NUCLEOTIDE SEQUENCE [LARGE SCALE GENOMIC DNA]</scope>
    <source>
        <strain evidence="9 10">DSM 19027</strain>
    </source>
</reference>
<evidence type="ECO:0000313" key="10">
    <source>
        <dbReference type="Proteomes" id="UP000324781"/>
    </source>
</evidence>
<evidence type="ECO:0000256" key="7">
    <source>
        <dbReference type="SAM" id="Phobius"/>
    </source>
</evidence>
<organism evidence="9 10">
    <name type="scientific">Thermoclostridium caenicola</name>
    <dbReference type="NCBI Taxonomy" id="659425"/>
    <lineage>
        <taxon>Bacteria</taxon>
        <taxon>Bacillati</taxon>
        <taxon>Bacillota</taxon>
        <taxon>Clostridia</taxon>
        <taxon>Eubacteriales</taxon>
        <taxon>Oscillospiraceae</taxon>
        <taxon>Thermoclostridium</taxon>
    </lineage>
</organism>
<dbReference type="OrthoDB" id="9805239at2"/>
<evidence type="ECO:0000256" key="4">
    <source>
        <dbReference type="ARBA" id="ARBA00022692"/>
    </source>
</evidence>
<dbReference type="PANTHER" id="PTHR42920">
    <property type="entry name" value="OS03G0707200 PROTEIN-RELATED"/>
    <property type="match status" value="1"/>
</dbReference>
<feature type="transmembrane region" description="Helical" evidence="7">
    <location>
        <begin position="184"/>
        <end position="203"/>
    </location>
</feature>
<accession>A0A1M6DL17</accession>
<feature type="transmembrane region" description="Helical" evidence="7">
    <location>
        <begin position="68"/>
        <end position="85"/>
    </location>
</feature>
<dbReference type="InterPro" id="IPR037185">
    <property type="entry name" value="EmrE-like"/>
</dbReference>
<proteinExistence type="inferred from homology"/>
<dbReference type="SUPFAM" id="SSF103481">
    <property type="entry name" value="Multidrug resistance efflux transporter EmrE"/>
    <property type="match status" value="2"/>
</dbReference>
<feature type="domain" description="EamA" evidence="8">
    <location>
        <begin position="6"/>
        <end position="140"/>
    </location>
</feature>
<evidence type="ECO:0000256" key="5">
    <source>
        <dbReference type="ARBA" id="ARBA00022989"/>
    </source>
</evidence>
<feature type="transmembrane region" description="Helical" evidence="7">
    <location>
        <begin position="40"/>
        <end position="56"/>
    </location>
</feature>
<evidence type="ECO:0000256" key="6">
    <source>
        <dbReference type="ARBA" id="ARBA00023136"/>
    </source>
</evidence>
<sequence>MKRRVLGLLFLFLAVFVWGISFVSTKVILAEEIPPVSIAFFRQFVALVPLLLCMGIRKEGFRLEKGDLKLFALASFFGIVLYFVFENTGLTMTTASNASMLVAAIPVFTLIIESIITRKPISKAALGCILASLAGVYCIISENGTIDLSGSTFLGNLLILGAMASWIIYTFLSNGLGERYSSLKLTTVQTLLSIPLFVPFTVPEVSAWKVPSVTALLHLVFLGVFCSALAYVFFLYSIQALGPVLPSAALNLIPVITIITGRIVLSEDLTWLQAVGAALIVGGLTLLSLMKLKERTQ</sequence>
<feature type="transmembrane region" description="Helical" evidence="7">
    <location>
        <begin position="124"/>
        <end position="141"/>
    </location>
</feature>
<feature type="transmembrane region" description="Helical" evidence="7">
    <location>
        <begin position="215"/>
        <end position="236"/>
    </location>
</feature>
<feature type="transmembrane region" description="Helical" evidence="7">
    <location>
        <begin position="248"/>
        <end position="265"/>
    </location>
</feature>
<feature type="domain" description="EamA" evidence="8">
    <location>
        <begin position="154"/>
        <end position="288"/>
    </location>
</feature>
<keyword evidence="6 7" id="KW-0472">Membrane</keyword>
<dbReference type="PANTHER" id="PTHR42920:SF11">
    <property type="entry name" value="INNER MEMBRANE PROTEIN YTFF"/>
    <property type="match status" value="1"/>
</dbReference>
<dbReference type="InterPro" id="IPR000620">
    <property type="entry name" value="EamA_dom"/>
</dbReference>
<dbReference type="RefSeq" id="WP_149678050.1">
    <property type="nucleotide sequence ID" value="NZ_FQZP01000008.1"/>
</dbReference>
<dbReference type="Gene3D" id="1.10.3730.20">
    <property type="match status" value="1"/>
</dbReference>
<keyword evidence="10" id="KW-1185">Reference proteome</keyword>